<evidence type="ECO:0000313" key="6">
    <source>
        <dbReference type="Proteomes" id="UP000037397"/>
    </source>
</evidence>
<keyword evidence="3" id="KW-0472">Membrane</keyword>
<keyword evidence="4" id="KW-0732">Signal</keyword>
<dbReference type="AlphaFoldDB" id="A0A0L6CLL7"/>
<dbReference type="GO" id="GO:0008191">
    <property type="term" value="F:metalloendopeptidase inhibitor activity"/>
    <property type="evidence" value="ECO:0007669"/>
    <property type="project" value="InterPro"/>
</dbReference>
<feature type="transmembrane region" description="Helical" evidence="3">
    <location>
        <begin position="167"/>
        <end position="187"/>
    </location>
</feature>
<evidence type="ECO:0000256" key="2">
    <source>
        <dbReference type="ARBA" id="ARBA00022525"/>
    </source>
</evidence>
<organism evidence="5 6">
    <name type="scientific">Luteipulveratus halotolerans</name>
    <dbReference type="NCBI Taxonomy" id="1631356"/>
    <lineage>
        <taxon>Bacteria</taxon>
        <taxon>Bacillati</taxon>
        <taxon>Actinomycetota</taxon>
        <taxon>Actinomycetes</taxon>
        <taxon>Micrococcales</taxon>
        <taxon>Dermacoccaceae</taxon>
        <taxon>Luteipulveratus</taxon>
    </lineage>
</organism>
<comment type="caution">
    <text evidence="5">The sequence shown here is derived from an EMBL/GenBank/DDBJ whole genome shotgun (WGS) entry which is preliminary data.</text>
</comment>
<dbReference type="Gene3D" id="2.40.50.120">
    <property type="match status" value="1"/>
</dbReference>
<reference evidence="6" key="1">
    <citation type="submission" date="2015-03" db="EMBL/GenBank/DDBJ databases">
        <title>Luteipulveratus halotolerans sp. nov., a novel actinobacterium (Dermacoccaceae) from Sarawak, Malaysia.</title>
        <authorList>
            <person name="Juboi H."/>
            <person name="Basik A."/>
            <person name="Shamsul S.S."/>
            <person name="Arnold P."/>
            <person name="Schmitt E.K."/>
            <person name="Sanglier J.-J."/>
            <person name="Yeo T."/>
        </authorList>
    </citation>
    <scope>NUCLEOTIDE SEQUENCE [LARGE SCALE GENOMIC DNA]</scope>
    <source>
        <strain evidence="6">C296001</strain>
    </source>
</reference>
<dbReference type="EMBL" id="LAIR01000002">
    <property type="protein sequence ID" value="KNX38624.1"/>
    <property type="molecule type" value="Genomic_DNA"/>
</dbReference>
<dbReference type="PANTHER" id="PTHR11844:SF33">
    <property type="entry name" value="TISSUE INHIBITOR OF METALLOPROTEINASE"/>
    <property type="match status" value="1"/>
</dbReference>
<dbReference type="GO" id="GO:0051045">
    <property type="term" value="P:negative regulation of membrane protein ectodomain proteolysis"/>
    <property type="evidence" value="ECO:0007669"/>
    <property type="project" value="TreeGrafter"/>
</dbReference>
<keyword evidence="3" id="KW-0812">Transmembrane</keyword>
<sequence>MKRWLPSLLVLVLTLVVSAVAMPRAHACSCMYASTPAAAKARADVVLGGEVTAVRDAGEDQAITMRVDRVYKGAAHRTAYVRTAAQTTACGAPMREGQKALVFGRGEGVVIETSWCDGTRRLRADRPQTWQAELGPGAAPRAGSPGDPPPEWKGGLAGTLAWFDRTGAWPVAVAALFTVALAVVLTLRRRRDDHNAH</sequence>
<keyword evidence="3" id="KW-1133">Transmembrane helix</keyword>
<proteinExistence type="predicted"/>
<comment type="subcellular location">
    <subcellularLocation>
        <location evidence="1">Secreted</location>
    </subcellularLocation>
</comment>
<dbReference type="SUPFAM" id="SSF50242">
    <property type="entry name" value="TIMP-like"/>
    <property type="match status" value="1"/>
</dbReference>
<dbReference type="GO" id="GO:0005615">
    <property type="term" value="C:extracellular space"/>
    <property type="evidence" value="ECO:0007669"/>
    <property type="project" value="TreeGrafter"/>
</dbReference>
<evidence type="ECO:0000313" key="5">
    <source>
        <dbReference type="EMBL" id="KNX38624.1"/>
    </source>
</evidence>
<feature type="signal peptide" evidence="4">
    <location>
        <begin position="1"/>
        <end position="21"/>
    </location>
</feature>
<dbReference type="Proteomes" id="UP000037397">
    <property type="component" value="Unassembled WGS sequence"/>
</dbReference>
<evidence type="ECO:0000256" key="1">
    <source>
        <dbReference type="ARBA" id="ARBA00004613"/>
    </source>
</evidence>
<evidence type="ECO:0000256" key="4">
    <source>
        <dbReference type="SAM" id="SignalP"/>
    </source>
</evidence>
<protein>
    <recommendedName>
        <fullName evidence="7">Tissue inhibitor of metalloproteinase</fullName>
    </recommendedName>
</protein>
<dbReference type="InterPro" id="IPR008993">
    <property type="entry name" value="TIMP-like_OB-fold"/>
</dbReference>
<dbReference type="OrthoDB" id="8221747at2"/>
<evidence type="ECO:0008006" key="7">
    <source>
        <dbReference type="Google" id="ProtNLM"/>
    </source>
</evidence>
<dbReference type="InterPro" id="IPR001820">
    <property type="entry name" value="TIMP"/>
</dbReference>
<accession>A0A0L6CLL7</accession>
<evidence type="ECO:0000256" key="3">
    <source>
        <dbReference type="SAM" id="Phobius"/>
    </source>
</evidence>
<dbReference type="GO" id="GO:0031012">
    <property type="term" value="C:extracellular matrix"/>
    <property type="evidence" value="ECO:0007669"/>
    <property type="project" value="TreeGrafter"/>
</dbReference>
<dbReference type="PANTHER" id="PTHR11844">
    <property type="entry name" value="METALLOPROTEASE INHIBITOR"/>
    <property type="match status" value="1"/>
</dbReference>
<dbReference type="RefSeq" id="WP_050671110.1">
    <property type="nucleotide sequence ID" value="NZ_LAIR01000002.1"/>
</dbReference>
<gene>
    <name evidence="5" type="ORF">VV01_18130</name>
</gene>
<dbReference type="GO" id="GO:0002020">
    <property type="term" value="F:protease binding"/>
    <property type="evidence" value="ECO:0007669"/>
    <property type="project" value="TreeGrafter"/>
</dbReference>
<keyword evidence="2" id="KW-0964">Secreted</keyword>
<keyword evidence="6" id="KW-1185">Reference proteome</keyword>
<feature type="chain" id="PRO_5038500951" description="Tissue inhibitor of metalloproteinase" evidence="4">
    <location>
        <begin position="22"/>
        <end position="197"/>
    </location>
</feature>
<name>A0A0L6CLL7_9MICO</name>